<reference evidence="13 14" key="1">
    <citation type="submission" date="2018-08" db="EMBL/GenBank/DDBJ databases">
        <title>A genome reference for cultivated species of the human gut microbiota.</title>
        <authorList>
            <person name="Zou Y."/>
            <person name="Xue W."/>
            <person name="Luo G."/>
        </authorList>
    </citation>
    <scope>NUCLEOTIDE SEQUENCE [LARGE SCALE GENOMIC DNA]</scope>
    <source>
        <strain evidence="13 14">TM07-19</strain>
    </source>
</reference>
<dbReference type="GO" id="GO:0000160">
    <property type="term" value="P:phosphorelay signal transduction system"/>
    <property type="evidence" value="ECO:0007669"/>
    <property type="project" value="UniProtKB-KW"/>
</dbReference>
<evidence type="ECO:0000259" key="11">
    <source>
        <dbReference type="PROSITE" id="PS01124"/>
    </source>
</evidence>
<comment type="caution">
    <text evidence="13">The sequence shown here is derived from an EMBL/GenBank/DDBJ whole genome shotgun (WGS) entry which is preliminary data.</text>
</comment>
<feature type="domain" description="Response regulatory" evidence="12">
    <location>
        <begin position="4"/>
        <end position="121"/>
    </location>
</feature>
<dbReference type="InterPro" id="IPR001789">
    <property type="entry name" value="Sig_transdc_resp-reg_receiver"/>
</dbReference>
<dbReference type="InterPro" id="IPR011006">
    <property type="entry name" value="CheY-like_superfamily"/>
</dbReference>
<name>A0A3E4GLG0_9FIRM</name>
<evidence type="ECO:0000256" key="10">
    <source>
        <dbReference type="PROSITE-ProRule" id="PRU00169"/>
    </source>
</evidence>
<dbReference type="Gene3D" id="3.40.50.2300">
    <property type="match status" value="1"/>
</dbReference>
<dbReference type="PRINTS" id="PR00032">
    <property type="entry name" value="HTHARAC"/>
</dbReference>
<dbReference type="Pfam" id="PF12833">
    <property type="entry name" value="HTH_18"/>
    <property type="match status" value="1"/>
</dbReference>
<gene>
    <name evidence="13" type="ORF">DXD67_15320</name>
</gene>
<keyword evidence="8" id="KW-0804">Transcription</keyword>
<sequence>MKYKVVVADDEEAIRSSLVRRVNWEKIGFEVIGEAENGADALELVEKLEPDLLLTDIKMPFLSGIELARAVREVRPMVQIAFLSGFDDFAYAQQAIQYNIVSYMLKPISAKEIEEELIKIKEKMDQRVEKFTKGNKEKLDSRKMEFLLPLLLDSFQNEKVPEEVLVERAIDCELLRRQKPDNMQYAVIVTGIRDARGEDRTDYGNVNAVDMLLKKYVHSVSCRLEGRIVSLIAATPSGMSKYLHIAVEEIVQSVERIMGLKCQVGVSRRVNALGKCRESYLEAMNALSYSRKDKSSVYFISDAEHGDTLVQDEIEGIVANVEALLRGGSTEDLENYLEDLEKKLRSGGKNMLVLSTILLTEIGSAVYKVVYMAVDDSVELLQKKYSMEQLREMERMADNFQTIKNLCMEAKKMLADQRRKSSEVICEQAVRIIEEDYANQDLSVMMISEQIGVSPNYLSSLIRKTTGNSMVEILTKKRIDKAMELLQCTGMKIGEITELCGYKDQYYFSHCFKKLTGMSPNKYRREHEQA</sequence>
<dbReference type="GO" id="GO:0005737">
    <property type="term" value="C:cytoplasm"/>
    <property type="evidence" value="ECO:0007669"/>
    <property type="project" value="UniProtKB-SubCell"/>
</dbReference>
<organism evidence="13 14">
    <name type="scientific">Coprococcus comes</name>
    <dbReference type="NCBI Taxonomy" id="410072"/>
    <lineage>
        <taxon>Bacteria</taxon>
        <taxon>Bacillati</taxon>
        <taxon>Bacillota</taxon>
        <taxon>Clostridia</taxon>
        <taxon>Lachnospirales</taxon>
        <taxon>Lachnospiraceae</taxon>
        <taxon>Coprococcus</taxon>
    </lineage>
</organism>
<dbReference type="AlphaFoldDB" id="A0A3E4GLG0"/>
<feature type="modified residue" description="4-aspartylphosphate" evidence="10">
    <location>
        <position position="56"/>
    </location>
</feature>
<keyword evidence="6" id="KW-0805">Transcription regulation</keyword>
<evidence type="ECO:0000313" key="14">
    <source>
        <dbReference type="Proteomes" id="UP000260655"/>
    </source>
</evidence>
<evidence type="ECO:0000256" key="6">
    <source>
        <dbReference type="ARBA" id="ARBA00023015"/>
    </source>
</evidence>
<dbReference type="InterPro" id="IPR018062">
    <property type="entry name" value="HTH_AraC-typ_CS"/>
</dbReference>
<evidence type="ECO:0000256" key="8">
    <source>
        <dbReference type="ARBA" id="ARBA00023163"/>
    </source>
</evidence>
<evidence type="ECO:0000256" key="3">
    <source>
        <dbReference type="ARBA" id="ARBA00022490"/>
    </source>
</evidence>
<evidence type="ECO:0000256" key="2">
    <source>
        <dbReference type="ARBA" id="ARBA00018672"/>
    </source>
</evidence>
<evidence type="ECO:0000256" key="5">
    <source>
        <dbReference type="ARBA" id="ARBA00023012"/>
    </source>
</evidence>
<evidence type="ECO:0000259" key="12">
    <source>
        <dbReference type="PROSITE" id="PS50110"/>
    </source>
</evidence>
<feature type="domain" description="HTH araC/xylS-type" evidence="11">
    <location>
        <begin position="427"/>
        <end position="526"/>
    </location>
</feature>
<keyword evidence="7" id="KW-0238">DNA-binding</keyword>
<dbReference type="InterPro" id="IPR020449">
    <property type="entry name" value="Tscrpt_reg_AraC-type_HTH"/>
</dbReference>
<dbReference type="CDD" id="cd17536">
    <property type="entry name" value="REC_YesN-like"/>
    <property type="match status" value="1"/>
</dbReference>
<dbReference type="PROSITE" id="PS01124">
    <property type="entry name" value="HTH_ARAC_FAMILY_2"/>
    <property type="match status" value="1"/>
</dbReference>
<dbReference type="SMART" id="SM00342">
    <property type="entry name" value="HTH_ARAC"/>
    <property type="match status" value="1"/>
</dbReference>
<dbReference type="InterPro" id="IPR018060">
    <property type="entry name" value="HTH_AraC"/>
</dbReference>
<evidence type="ECO:0000313" key="13">
    <source>
        <dbReference type="EMBL" id="RGJ20455.1"/>
    </source>
</evidence>
<keyword evidence="5" id="KW-0902">Two-component regulatory system</keyword>
<keyword evidence="4 10" id="KW-0597">Phosphoprotein</keyword>
<comment type="function">
    <text evidence="9">May play the central regulatory role in sporulation. It may be an element of the effector pathway responsible for the activation of sporulation genes in response to nutritional stress. Spo0A may act in concert with spo0H (a sigma factor) to control the expression of some genes that are critical to the sporulation process.</text>
</comment>
<dbReference type="Pfam" id="PF00072">
    <property type="entry name" value="Response_reg"/>
    <property type="match status" value="1"/>
</dbReference>
<evidence type="ECO:0000256" key="1">
    <source>
        <dbReference type="ARBA" id="ARBA00004496"/>
    </source>
</evidence>
<dbReference type="GO" id="GO:0043565">
    <property type="term" value="F:sequence-specific DNA binding"/>
    <property type="evidence" value="ECO:0007669"/>
    <property type="project" value="InterPro"/>
</dbReference>
<dbReference type="PROSITE" id="PS00041">
    <property type="entry name" value="HTH_ARAC_FAMILY_1"/>
    <property type="match status" value="1"/>
</dbReference>
<dbReference type="Proteomes" id="UP000260655">
    <property type="component" value="Unassembled WGS sequence"/>
</dbReference>
<dbReference type="Gene3D" id="1.10.10.60">
    <property type="entry name" value="Homeodomain-like"/>
    <property type="match status" value="2"/>
</dbReference>
<comment type="subcellular location">
    <subcellularLocation>
        <location evidence="1">Cytoplasm</location>
    </subcellularLocation>
</comment>
<dbReference type="EMBL" id="QSOV01000027">
    <property type="protein sequence ID" value="RGJ20455.1"/>
    <property type="molecule type" value="Genomic_DNA"/>
</dbReference>
<dbReference type="PANTHER" id="PTHR42713">
    <property type="entry name" value="HISTIDINE KINASE-RELATED"/>
    <property type="match status" value="1"/>
</dbReference>
<dbReference type="PROSITE" id="PS50110">
    <property type="entry name" value="RESPONSE_REGULATORY"/>
    <property type="match status" value="1"/>
</dbReference>
<dbReference type="SMART" id="SM00448">
    <property type="entry name" value="REC"/>
    <property type="match status" value="1"/>
</dbReference>
<dbReference type="SUPFAM" id="SSF52172">
    <property type="entry name" value="CheY-like"/>
    <property type="match status" value="1"/>
</dbReference>
<dbReference type="InterPro" id="IPR051552">
    <property type="entry name" value="HptR"/>
</dbReference>
<dbReference type="SUPFAM" id="SSF46689">
    <property type="entry name" value="Homeodomain-like"/>
    <property type="match status" value="1"/>
</dbReference>
<accession>A0A3E4GLG0</accession>
<dbReference type="PANTHER" id="PTHR42713:SF3">
    <property type="entry name" value="TRANSCRIPTIONAL REGULATORY PROTEIN HPTR"/>
    <property type="match status" value="1"/>
</dbReference>
<evidence type="ECO:0000256" key="7">
    <source>
        <dbReference type="ARBA" id="ARBA00023125"/>
    </source>
</evidence>
<dbReference type="RefSeq" id="WP_117559325.1">
    <property type="nucleotide sequence ID" value="NZ_QSOV01000027.1"/>
</dbReference>
<evidence type="ECO:0000256" key="9">
    <source>
        <dbReference type="ARBA" id="ARBA00024867"/>
    </source>
</evidence>
<evidence type="ECO:0000256" key="4">
    <source>
        <dbReference type="ARBA" id="ARBA00022553"/>
    </source>
</evidence>
<proteinExistence type="predicted"/>
<dbReference type="GO" id="GO:0003700">
    <property type="term" value="F:DNA-binding transcription factor activity"/>
    <property type="evidence" value="ECO:0007669"/>
    <property type="project" value="InterPro"/>
</dbReference>
<keyword evidence="3" id="KW-0963">Cytoplasm</keyword>
<protein>
    <recommendedName>
        <fullName evidence="2">Stage 0 sporulation protein A homolog</fullName>
    </recommendedName>
</protein>
<dbReference type="InterPro" id="IPR009057">
    <property type="entry name" value="Homeodomain-like_sf"/>
</dbReference>